<proteinExistence type="predicted"/>
<protein>
    <recommendedName>
        <fullName evidence="4">Polysaccharide lyase</fullName>
    </recommendedName>
</protein>
<evidence type="ECO:0000313" key="2">
    <source>
        <dbReference type="EMBL" id="ARM84043.1"/>
    </source>
</evidence>
<reference evidence="2 3" key="1">
    <citation type="submission" date="2017-04" db="EMBL/GenBank/DDBJ databases">
        <title>Genome Sequence of Marinobacter salarius strain SMR5 Isolated from a culture of the Diatom Skeletonema marinoi.</title>
        <authorList>
            <person name="Topel M."/>
            <person name="Pinder M.I.M."/>
            <person name="Johansson O.N."/>
            <person name="Kourtchenko O."/>
            <person name="Godhe A."/>
            <person name="Clarke A.K."/>
        </authorList>
    </citation>
    <scope>NUCLEOTIDE SEQUENCE [LARGE SCALE GENOMIC DNA]</scope>
    <source>
        <strain evidence="2 3">SMR5</strain>
    </source>
</reference>
<evidence type="ECO:0000313" key="3">
    <source>
        <dbReference type="Proteomes" id="UP000193100"/>
    </source>
</evidence>
<organism evidence="2 3">
    <name type="scientific">Marinobacter salarius</name>
    <dbReference type="NCBI Taxonomy" id="1420917"/>
    <lineage>
        <taxon>Bacteria</taxon>
        <taxon>Pseudomonadati</taxon>
        <taxon>Pseudomonadota</taxon>
        <taxon>Gammaproteobacteria</taxon>
        <taxon>Pseudomonadales</taxon>
        <taxon>Marinobacteraceae</taxon>
        <taxon>Marinobacter</taxon>
    </lineage>
</organism>
<evidence type="ECO:0008006" key="4">
    <source>
        <dbReference type="Google" id="ProtNLM"/>
    </source>
</evidence>
<evidence type="ECO:0000256" key="1">
    <source>
        <dbReference type="SAM" id="SignalP"/>
    </source>
</evidence>
<dbReference type="AlphaFoldDB" id="A0A1W6K9E9"/>
<feature type="signal peptide" evidence="1">
    <location>
        <begin position="1"/>
        <end position="22"/>
    </location>
</feature>
<name>A0A1W6K9E9_9GAMM</name>
<dbReference type="EMBL" id="CP020931">
    <property type="protein sequence ID" value="ARM84043.1"/>
    <property type="molecule type" value="Genomic_DNA"/>
</dbReference>
<feature type="chain" id="PRO_5013275396" description="Polysaccharide lyase" evidence="1">
    <location>
        <begin position="23"/>
        <end position="287"/>
    </location>
</feature>
<sequence length="287" mass="31952">MKKLSPSILAAISIAAASPLQAERVFFDSFESADMSGTNSAGFSWGQNNRTSVVTDNAVVYSNGEKNVSIPSGRDWEPKHEDHSLRFRYPAGQTMAEQRFDLGEHYQDIWLAYWARVPINFSHGSLNNKFLSIWPQVYDRAGTVTWQTRPTGSGGANLVYQDGGVTSGETDYTPFISVPNDRGRWMHVVARVKAASGPNANDGIIQFYRRWEGESSYTKIHEKLNADTWDDSSSQQGISQGYILGWANDPFDQDTEWFIDGFAVHTQSPLGDVSTDSRPNPPELSLD</sequence>
<dbReference type="GeneID" id="77255918"/>
<gene>
    <name evidence="2" type="ORF">MARSALSMR5_01966</name>
</gene>
<keyword evidence="1" id="KW-0732">Signal</keyword>
<dbReference type="Proteomes" id="UP000193100">
    <property type="component" value="Chromosome"/>
</dbReference>
<accession>A0A1W6K9E9</accession>
<dbReference type="RefSeq" id="WP_157665598.1">
    <property type="nucleotide sequence ID" value="NZ_CP020931.1"/>
</dbReference>